<evidence type="ECO:0000259" key="4">
    <source>
        <dbReference type="Pfam" id="PF02678"/>
    </source>
</evidence>
<dbReference type="SUPFAM" id="SSF51182">
    <property type="entry name" value="RmlC-like cupins"/>
    <property type="match status" value="1"/>
</dbReference>
<feature type="region of interest" description="Disordered" evidence="3">
    <location>
        <begin position="1"/>
        <end position="21"/>
    </location>
</feature>
<dbReference type="InterPro" id="IPR014710">
    <property type="entry name" value="RmlC-like_jellyroll"/>
</dbReference>
<dbReference type="PANTHER" id="PTHR13903:SF8">
    <property type="entry name" value="PIRIN"/>
    <property type="match status" value="1"/>
</dbReference>
<evidence type="ECO:0000313" key="7">
    <source>
        <dbReference type="Proteomes" id="UP001157126"/>
    </source>
</evidence>
<dbReference type="InterPro" id="IPR008778">
    <property type="entry name" value="Pirin_C_dom"/>
</dbReference>
<dbReference type="InterPro" id="IPR003829">
    <property type="entry name" value="Pirin_N_dom"/>
</dbReference>
<organism evidence="6 7">
    <name type="scientific">Mobilicoccus caccae</name>
    <dbReference type="NCBI Taxonomy" id="1859295"/>
    <lineage>
        <taxon>Bacteria</taxon>
        <taxon>Bacillati</taxon>
        <taxon>Actinomycetota</taxon>
        <taxon>Actinomycetes</taxon>
        <taxon>Micrococcales</taxon>
        <taxon>Dermatophilaceae</taxon>
        <taxon>Mobilicoccus</taxon>
    </lineage>
</organism>
<evidence type="ECO:0000313" key="6">
    <source>
        <dbReference type="EMBL" id="GMA38045.1"/>
    </source>
</evidence>
<dbReference type="Proteomes" id="UP001157126">
    <property type="component" value="Unassembled WGS sequence"/>
</dbReference>
<dbReference type="CDD" id="cd02247">
    <property type="entry name" value="cupin_pirin_C"/>
    <property type="match status" value="1"/>
</dbReference>
<keyword evidence="7" id="KW-1185">Reference proteome</keyword>
<feature type="domain" description="Pirin C-terminal" evidence="5">
    <location>
        <begin position="193"/>
        <end position="286"/>
    </location>
</feature>
<protein>
    <recommendedName>
        <fullName evidence="8">Pirin family protein</fullName>
    </recommendedName>
</protein>
<evidence type="ECO:0000256" key="1">
    <source>
        <dbReference type="ARBA" id="ARBA00008416"/>
    </source>
</evidence>
<evidence type="ECO:0000256" key="3">
    <source>
        <dbReference type="SAM" id="MobiDB-lite"/>
    </source>
</evidence>
<evidence type="ECO:0000259" key="5">
    <source>
        <dbReference type="Pfam" id="PF05726"/>
    </source>
</evidence>
<comment type="similarity">
    <text evidence="1 2">Belongs to the pirin family.</text>
</comment>
<dbReference type="Pfam" id="PF05726">
    <property type="entry name" value="Pirin_C"/>
    <property type="match status" value="1"/>
</dbReference>
<dbReference type="PIRSF" id="PIRSF006232">
    <property type="entry name" value="Pirin"/>
    <property type="match status" value="1"/>
</dbReference>
<dbReference type="InterPro" id="IPR011051">
    <property type="entry name" value="RmlC_Cupin_sf"/>
</dbReference>
<reference evidence="7" key="1">
    <citation type="journal article" date="2019" name="Int. J. Syst. Evol. Microbiol.">
        <title>The Global Catalogue of Microorganisms (GCM) 10K type strain sequencing project: providing services to taxonomists for standard genome sequencing and annotation.</title>
        <authorList>
            <consortium name="The Broad Institute Genomics Platform"/>
            <consortium name="The Broad Institute Genome Sequencing Center for Infectious Disease"/>
            <person name="Wu L."/>
            <person name="Ma J."/>
        </authorList>
    </citation>
    <scope>NUCLEOTIDE SEQUENCE [LARGE SCALE GENOMIC DNA]</scope>
    <source>
        <strain evidence="7">NBRC 113072</strain>
    </source>
</reference>
<comment type="caution">
    <text evidence="6">The sequence shown here is derived from an EMBL/GenBank/DDBJ whole genome shotgun (WGS) entry which is preliminary data.</text>
</comment>
<dbReference type="Pfam" id="PF02678">
    <property type="entry name" value="Pirin"/>
    <property type="match status" value="1"/>
</dbReference>
<evidence type="ECO:0008006" key="8">
    <source>
        <dbReference type="Google" id="ProtNLM"/>
    </source>
</evidence>
<gene>
    <name evidence="6" type="ORF">GCM10025883_00900</name>
</gene>
<sequence>MSGPVREDTDTTATPERDRPAPACVEISDSREAHLGEVRIRRALPRRGRRTVGAWCFADHMGPADVTPERSLDVGPHPHIGLQTVTWLTDGQLLHRDSLGSEQVIAPGQLNLMTSGGSVTHSEEATGHYGGTLEGIQLWVALPEATRHGDAEFEHHAELPQLDLDGAQATVLLGEFEGGTSPGRRDTELVGVDLVMHSATTVPLRPEFEYGLVVLSGSVAVDGQALTPGHLGYLGRGRDELGVDVREPARVMLIGGVPFEERILMWWNFVARSREEIEEAQASWARRDDRFARVDSPLDRIPAPTPFWQKTGR</sequence>
<name>A0ABQ6IJM0_9MICO</name>
<dbReference type="PANTHER" id="PTHR13903">
    <property type="entry name" value="PIRIN-RELATED"/>
    <property type="match status" value="1"/>
</dbReference>
<proteinExistence type="inferred from homology"/>
<dbReference type="RefSeq" id="WP_284302148.1">
    <property type="nucleotide sequence ID" value="NZ_BSUO01000001.1"/>
</dbReference>
<feature type="compositionally biased region" description="Basic and acidic residues" evidence="3">
    <location>
        <begin position="1"/>
        <end position="20"/>
    </location>
</feature>
<evidence type="ECO:0000256" key="2">
    <source>
        <dbReference type="RuleBase" id="RU003457"/>
    </source>
</evidence>
<dbReference type="EMBL" id="BSUO01000001">
    <property type="protein sequence ID" value="GMA38045.1"/>
    <property type="molecule type" value="Genomic_DNA"/>
</dbReference>
<feature type="domain" description="Pirin N-terminal" evidence="4">
    <location>
        <begin position="38"/>
        <end position="140"/>
    </location>
</feature>
<dbReference type="Gene3D" id="2.60.120.10">
    <property type="entry name" value="Jelly Rolls"/>
    <property type="match status" value="2"/>
</dbReference>
<accession>A0ABQ6IJM0</accession>
<dbReference type="InterPro" id="IPR012093">
    <property type="entry name" value="Pirin"/>
</dbReference>